<evidence type="ECO:0000313" key="17">
    <source>
        <dbReference type="Proteomes" id="UP000245207"/>
    </source>
</evidence>
<dbReference type="InterPro" id="IPR020635">
    <property type="entry name" value="Tyr_kinase_cat_dom"/>
</dbReference>
<dbReference type="Proteomes" id="UP000245207">
    <property type="component" value="Unassembled WGS sequence"/>
</dbReference>
<dbReference type="SUPFAM" id="SSF56112">
    <property type="entry name" value="Protein kinase-like (PK-like)"/>
    <property type="match status" value="1"/>
</dbReference>
<evidence type="ECO:0000256" key="10">
    <source>
        <dbReference type="ARBA" id="ARBA00022989"/>
    </source>
</evidence>
<evidence type="ECO:0000256" key="1">
    <source>
        <dbReference type="ARBA" id="ARBA00004167"/>
    </source>
</evidence>
<keyword evidence="3" id="KW-0808">Transferase</keyword>
<dbReference type="PROSITE" id="PS50011">
    <property type="entry name" value="PROTEIN_KINASE_DOM"/>
    <property type="match status" value="1"/>
</dbReference>
<evidence type="ECO:0000256" key="4">
    <source>
        <dbReference type="ARBA" id="ARBA00022692"/>
    </source>
</evidence>
<dbReference type="AlphaFoldDB" id="A0A2U1KH31"/>
<dbReference type="PROSITE" id="PS00107">
    <property type="entry name" value="PROTEIN_KINASE_ATP"/>
    <property type="match status" value="1"/>
</dbReference>
<keyword evidence="6" id="KW-0677">Repeat</keyword>
<keyword evidence="9 14" id="KW-0067">ATP-binding</keyword>
<dbReference type="FunFam" id="3.30.200.20:FF:000142">
    <property type="entry name" value="Cysteine-rich receptor-like protein kinase 10"/>
    <property type="match status" value="1"/>
</dbReference>
<keyword evidence="13" id="KW-0325">Glycoprotein</keyword>
<evidence type="ECO:0000256" key="9">
    <source>
        <dbReference type="ARBA" id="ARBA00022840"/>
    </source>
</evidence>
<keyword evidence="7 14" id="KW-0547">Nucleotide-binding</keyword>
<comment type="caution">
    <text evidence="16">The sequence shown here is derived from an EMBL/GenBank/DDBJ whole genome shotgun (WGS) entry which is preliminary data.</text>
</comment>
<evidence type="ECO:0000313" key="16">
    <source>
        <dbReference type="EMBL" id="PWA36090.1"/>
    </source>
</evidence>
<evidence type="ECO:0000256" key="2">
    <source>
        <dbReference type="ARBA" id="ARBA00022527"/>
    </source>
</evidence>
<evidence type="ECO:0000256" key="13">
    <source>
        <dbReference type="ARBA" id="ARBA00023180"/>
    </source>
</evidence>
<evidence type="ECO:0000256" key="7">
    <source>
        <dbReference type="ARBA" id="ARBA00022741"/>
    </source>
</evidence>
<dbReference type="SMART" id="SM00219">
    <property type="entry name" value="TyrKc"/>
    <property type="match status" value="1"/>
</dbReference>
<dbReference type="PANTHER" id="PTHR27002:SF1073">
    <property type="entry name" value="CYSTEINE-RICH RECEPTOR-LIKE PROTEIN KINASE 29"/>
    <property type="match status" value="1"/>
</dbReference>
<dbReference type="EMBL" id="PKPP01018821">
    <property type="protein sequence ID" value="PWA36090.1"/>
    <property type="molecule type" value="Genomic_DNA"/>
</dbReference>
<evidence type="ECO:0000256" key="6">
    <source>
        <dbReference type="ARBA" id="ARBA00022737"/>
    </source>
</evidence>
<evidence type="ECO:0000256" key="14">
    <source>
        <dbReference type="PROSITE-ProRule" id="PRU10141"/>
    </source>
</evidence>
<accession>A0A2U1KH31</accession>
<dbReference type="OrthoDB" id="8891264at2759"/>
<evidence type="ECO:0000256" key="3">
    <source>
        <dbReference type="ARBA" id="ARBA00022679"/>
    </source>
</evidence>
<keyword evidence="8 16" id="KW-0418">Kinase</keyword>
<evidence type="ECO:0000256" key="12">
    <source>
        <dbReference type="ARBA" id="ARBA00023170"/>
    </source>
</evidence>
<keyword evidence="4" id="KW-0812">Transmembrane</keyword>
<name>A0A2U1KH31_ARTAN</name>
<keyword evidence="10" id="KW-1133">Transmembrane helix</keyword>
<evidence type="ECO:0000256" key="8">
    <source>
        <dbReference type="ARBA" id="ARBA00022777"/>
    </source>
</evidence>
<dbReference type="Gene3D" id="3.30.200.20">
    <property type="entry name" value="Phosphorylase Kinase, domain 1"/>
    <property type="match status" value="1"/>
</dbReference>
<dbReference type="InterPro" id="IPR017441">
    <property type="entry name" value="Protein_kinase_ATP_BS"/>
</dbReference>
<organism evidence="16 17">
    <name type="scientific">Artemisia annua</name>
    <name type="common">Sweet wormwood</name>
    <dbReference type="NCBI Taxonomy" id="35608"/>
    <lineage>
        <taxon>Eukaryota</taxon>
        <taxon>Viridiplantae</taxon>
        <taxon>Streptophyta</taxon>
        <taxon>Embryophyta</taxon>
        <taxon>Tracheophyta</taxon>
        <taxon>Spermatophyta</taxon>
        <taxon>Magnoliopsida</taxon>
        <taxon>eudicotyledons</taxon>
        <taxon>Gunneridae</taxon>
        <taxon>Pentapetalae</taxon>
        <taxon>asterids</taxon>
        <taxon>campanulids</taxon>
        <taxon>Asterales</taxon>
        <taxon>Asteraceae</taxon>
        <taxon>Asteroideae</taxon>
        <taxon>Anthemideae</taxon>
        <taxon>Artemisiinae</taxon>
        <taxon>Artemisia</taxon>
    </lineage>
</organism>
<dbReference type="GO" id="GO:0004674">
    <property type="term" value="F:protein serine/threonine kinase activity"/>
    <property type="evidence" value="ECO:0007669"/>
    <property type="project" value="UniProtKB-KW"/>
</dbReference>
<gene>
    <name evidence="16" type="ORF">CTI12_AA603400</name>
</gene>
<dbReference type="InterPro" id="IPR011009">
    <property type="entry name" value="Kinase-like_dom_sf"/>
</dbReference>
<reference evidence="16 17" key="1">
    <citation type="journal article" date="2018" name="Mol. Plant">
        <title>The genome of Artemisia annua provides insight into the evolution of Asteraceae family and artemisinin biosynthesis.</title>
        <authorList>
            <person name="Shen Q."/>
            <person name="Zhang L."/>
            <person name="Liao Z."/>
            <person name="Wang S."/>
            <person name="Yan T."/>
            <person name="Shi P."/>
            <person name="Liu M."/>
            <person name="Fu X."/>
            <person name="Pan Q."/>
            <person name="Wang Y."/>
            <person name="Lv Z."/>
            <person name="Lu X."/>
            <person name="Zhang F."/>
            <person name="Jiang W."/>
            <person name="Ma Y."/>
            <person name="Chen M."/>
            <person name="Hao X."/>
            <person name="Li L."/>
            <person name="Tang Y."/>
            <person name="Lv G."/>
            <person name="Zhou Y."/>
            <person name="Sun X."/>
            <person name="Brodelius P.E."/>
            <person name="Rose J.K.C."/>
            <person name="Tang K."/>
        </authorList>
    </citation>
    <scope>NUCLEOTIDE SEQUENCE [LARGE SCALE GENOMIC DNA]</scope>
    <source>
        <strain evidence="17">cv. Huhao1</strain>
        <tissue evidence="16">Leaf</tissue>
    </source>
</reference>
<feature type="domain" description="Protein kinase" evidence="15">
    <location>
        <begin position="23"/>
        <end position="235"/>
    </location>
</feature>
<dbReference type="InterPro" id="IPR000719">
    <property type="entry name" value="Prot_kinase_dom"/>
</dbReference>
<dbReference type="Gene3D" id="1.10.510.10">
    <property type="entry name" value="Transferase(Phosphotransferase) domain 1"/>
    <property type="match status" value="1"/>
</dbReference>
<protein>
    <submittedName>
        <fullName evidence="16">Cysteine-rich receptor-like protein kinase 25</fullName>
    </submittedName>
</protein>
<dbReference type="Pfam" id="PF07714">
    <property type="entry name" value="PK_Tyr_Ser-Thr"/>
    <property type="match status" value="1"/>
</dbReference>
<dbReference type="GO" id="GO:0005886">
    <property type="term" value="C:plasma membrane"/>
    <property type="evidence" value="ECO:0007669"/>
    <property type="project" value="TreeGrafter"/>
</dbReference>
<comment type="subcellular location">
    <subcellularLocation>
        <location evidence="1">Membrane</location>
        <topology evidence="1">Single-pass membrane protein</topology>
    </subcellularLocation>
</comment>
<keyword evidence="5" id="KW-0732">Signal</keyword>
<feature type="binding site" evidence="14">
    <location>
        <position position="51"/>
    </location>
    <ligand>
        <name>ATP</name>
        <dbReference type="ChEBI" id="CHEBI:30616"/>
    </ligand>
</feature>
<keyword evidence="11" id="KW-0472">Membrane</keyword>
<evidence type="ECO:0000256" key="5">
    <source>
        <dbReference type="ARBA" id="ARBA00022729"/>
    </source>
</evidence>
<dbReference type="PANTHER" id="PTHR27002">
    <property type="entry name" value="RECEPTOR-LIKE SERINE/THREONINE-PROTEIN KINASE SD1-8"/>
    <property type="match status" value="1"/>
</dbReference>
<dbReference type="GO" id="GO:0005524">
    <property type="term" value="F:ATP binding"/>
    <property type="evidence" value="ECO:0007669"/>
    <property type="project" value="UniProtKB-UniRule"/>
</dbReference>
<proteinExistence type="predicted"/>
<sequence length="235" mass="26086">MDIGMTESLRYNFSLVKAATNDFSENNKLGQGGFGAVYKGKLEDGQEIAVKRLATNSAQGDKEFKNEVLLVAKLQHRNLVRLLGFSIEGNERLLIYEFLQNASLDQIIFGKMFCTKDINLTLPDGAWKTWRNGTPLDMIDPTLNTGPGSLRTVIRSIHIGLLCVQENVDGRPTMASVVHMLNNISVTLPVPSEPAFFMHSNSNLEMPLLNEDNSSRTRLAQHSINVVSISEIVPR</sequence>
<dbReference type="InterPro" id="IPR001245">
    <property type="entry name" value="Ser-Thr/Tyr_kinase_cat_dom"/>
</dbReference>
<dbReference type="GO" id="GO:0004713">
    <property type="term" value="F:protein tyrosine kinase activity"/>
    <property type="evidence" value="ECO:0007669"/>
    <property type="project" value="InterPro"/>
</dbReference>
<evidence type="ECO:0000259" key="15">
    <source>
        <dbReference type="PROSITE" id="PS50011"/>
    </source>
</evidence>
<keyword evidence="17" id="KW-1185">Reference proteome</keyword>
<keyword evidence="12 16" id="KW-0675">Receptor</keyword>
<keyword evidence="2" id="KW-0723">Serine/threonine-protein kinase</keyword>
<evidence type="ECO:0000256" key="11">
    <source>
        <dbReference type="ARBA" id="ARBA00023136"/>
    </source>
</evidence>